<dbReference type="InterPro" id="IPR006935">
    <property type="entry name" value="Helicase/UvrB_N"/>
</dbReference>
<name>A0A519BAB8_9DELT</name>
<evidence type="ECO:0000313" key="3">
    <source>
        <dbReference type="Proteomes" id="UP000320813"/>
    </source>
</evidence>
<protein>
    <submittedName>
        <fullName evidence="2">Restriction endonuclease subunit R</fullName>
    </submittedName>
</protein>
<dbReference type="Proteomes" id="UP000320813">
    <property type="component" value="Unassembled WGS sequence"/>
</dbReference>
<accession>A0A519BAB8</accession>
<dbReference type="Gene3D" id="3.40.50.300">
    <property type="entry name" value="P-loop containing nucleotide triphosphate hydrolases"/>
    <property type="match status" value="2"/>
</dbReference>
<organism evidence="2 3">
    <name type="scientific">Candidatus Acidulodesulfobacterium ferriphilum</name>
    <dbReference type="NCBI Taxonomy" id="2597223"/>
    <lineage>
        <taxon>Bacteria</taxon>
        <taxon>Deltaproteobacteria</taxon>
        <taxon>Candidatus Acidulodesulfobacterales</taxon>
        <taxon>Candidatus Acidulodesulfobacterium</taxon>
    </lineage>
</organism>
<dbReference type="InterPro" id="IPR027417">
    <property type="entry name" value="P-loop_NTPase"/>
</dbReference>
<comment type="caution">
    <text evidence="2">The sequence shown here is derived from an EMBL/GenBank/DDBJ whole genome shotgun (WGS) entry which is preliminary data.</text>
</comment>
<dbReference type="GO" id="GO:0005524">
    <property type="term" value="F:ATP binding"/>
    <property type="evidence" value="ECO:0007669"/>
    <property type="project" value="InterPro"/>
</dbReference>
<dbReference type="EMBL" id="SGBD01000004">
    <property type="protein sequence ID" value="RZD14154.1"/>
    <property type="molecule type" value="Genomic_DNA"/>
</dbReference>
<dbReference type="SUPFAM" id="SSF52540">
    <property type="entry name" value="P-loop containing nucleoside triphosphate hydrolases"/>
    <property type="match status" value="2"/>
</dbReference>
<dbReference type="Pfam" id="PF04851">
    <property type="entry name" value="ResIII"/>
    <property type="match status" value="1"/>
</dbReference>
<keyword evidence="2" id="KW-0540">Nuclease</keyword>
<dbReference type="GO" id="GO:0003677">
    <property type="term" value="F:DNA binding"/>
    <property type="evidence" value="ECO:0007669"/>
    <property type="project" value="InterPro"/>
</dbReference>
<keyword evidence="2" id="KW-0378">Hydrolase</keyword>
<dbReference type="AlphaFoldDB" id="A0A519BAB8"/>
<sequence length="829" mass="96530">MILKDYQTDVVEALKKFYTEAENVKSAIEKLDVNLRSSISYVDAVYNNLNLSHFADRPKNGLGESYPRFCLKIPTGGGKTLLAIEAIREYHNLFAKKRTGLVVWIVHREIIYRQTIEKLKDKNHIYRQWLDQCSGNRTIILEKGQSLRRQDTEDNLVILMLMFQSTSRNTKENMKVFQDSGGYIDFFPQDNRYDEHQKLLEKIPNLDFIQDDLFNNKIVKSSLGNAIRILNPLIIVDEFHTMFSDIAKKTLDGLNPSMIIGLSATPKERNHMNVLVEITGRQLEKAGMIKLDLHLHSPSISGNWHEMINEIMKKRNSIEEEAIKLNSNRNIYIRPIALIQAERTGKDQREKGKVHSEDVREYLIEQGVPAHEIAVKSSEIDEIREEKLLSQSSEIRYIITKEALKEGWDCSFAYILGIIPNARSESSMTQLVGRILRQPYAKKIGIKELDESYVYFNQGDTEDVLKNIQKGFENEGLGDLIQNISRESGPAGSKKIKTKVKPEILEKYPESLYLPVWIIKNSESYRRFSYHIDIKPNIDWSKVNYGEWLKNEIFPLLDEKPTTYEILVDIDKKYEKKYLEEKESGLFEISYLTRRITDVTDNAFVAFDLANDFIKEYKEYKNEEKLIVNSGFITHEIIKKLSLEKFNQEEKIFNSLIESKKLILAVCDDQDIGYLLPEEYEVYPEGIETYKSNLFEKSDKLSMNPLEIKVANLIDNKKSVVWWVRNVAENKKWYAISGWKKGKIHPDFIAAKKNKNDQIELVYIIESKGEHLLGNLDTQYKKNVFDRMNNEEIRSINLKLIKLKLNEDFSFKLVEEGKEDIDINKFFNL</sequence>
<proteinExistence type="predicted"/>
<gene>
    <name evidence="2" type="ORF">EVJ47_07950</name>
</gene>
<dbReference type="GO" id="GO:0016787">
    <property type="term" value="F:hydrolase activity"/>
    <property type="evidence" value="ECO:0007669"/>
    <property type="project" value="InterPro"/>
</dbReference>
<evidence type="ECO:0000259" key="1">
    <source>
        <dbReference type="PROSITE" id="PS51192"/>
    </source>
</evidence>
<dbReference type="GO" id="GO:0004519">
    <property type="term" value="F:endonuclease activity"/>
    <property type="evidence" value="ECO:0007669"/>
    <property type="project" value="UniProtKB-KW"/>
</dbReference>
<feature type="domain" description="Helicase ATP-binding" evidence="1">
    <location>
        <begin position="60"/>
        <end position="270"/>
    </location>
</feature>
<dbReference type="CDD" id="cd18785">
    <property type="entry name" value="SF2_C"/>
    <property type="match status" value="1"/>
</dbReference>
<evidence type="ECO:0000313" key="2">
    <source>
        <dbReference type="EMBL" id="RZD14154.1"/>
    </source>
</evidence>
<keyword evidence="2" id="KW-0255">Endonuclease</keyword>
<dbReference type="InterPro" id="IPR014001">
    <property type="entry name" value="Helicase_ATP-bd"/>
</dbReference>
<dbReference type="PROSITE" id="PS51192">
    <property type="entry name" value="HELICASE_ATP_BIND_1"/>
    <property type="match status" value="1"/>
</dbReference>
<reference evidence="2 3" key="1">
    <citation type="submission" date="2019-01" db="EMBL/GenBank/DDBJ databases">
        <title>Insights into ecological role of a new deltaproteobacterial order Candidatus Sinidesulfobacterales (Sva0485) by metagenomics and metatranscriptomics.</title>
        <authorList>
            <person name="Tan S."/>
            <person name="Liu J."/>
            <person name="Fang Y."/>
            <person name="Hedlund B.P."/>
            <person name="Lian Z.H."/>
            <person name="Huang L.Y."/>
            <person name="Li J.T."/>
            <person name="Huang L.N."/>
            <person name="Li W.J."/>
            <person name="Jiang H.C."/>
            <person name="Dong H.L."/>
            <person name="Shu W.S."/>
        </authorList>
    </citation>
    <scope>NUCLEOTIDE SEQUENCE [LARGE SCALE GENOMIC DNA]</scope>
    <source>
        <strain evidence="2">AP3</strain>
    </source>
</reference>